<dbReference type="PANTHER" id="PTHR24287">
    <property type="entry name" value="P450, PUTATIVE (EUROFUNG)-RELATED"/>
    <property type="match status" value="1"/>
</dbReference>
<evidence type="ECO:0000256" key="4">
    <source>
        <dbReference type="ARBA" id="ARBA00023002"/>
    </source>
</evidence>
<accession>A0AAE0MGT7</accession>
<dbReference type="AlphaFoldDB" id="A0AAE0MGT7"/>
<dbReference type="GO" id="GO:0004497">
    <property type="term" value="F:monooxygenase activity"/>
    <property type="evidence" value="ECO:0007669"/>
    <property type="project" value="UniProtKB-KW"/>
</dbReference>
<dbReference type="GO" id="GO:0020037">
    <property type="term" value="F:heme binding"/>
    <property type="evidence" value="ECO:0007669"/>
    <property type="project" value="InterPro"/>
</dbReference>
<dbReference type="GO" id="GO:0016705">
    <property type="term" value="F:oxidoreductase activity, acting on paired donors, with incorporation or reduction of molecular oxygen"/>
    <property type="evidence" value="ECO:0007669"/>
    <property type="project" value="InterPro"/>
</dbReference>
<dbReference type="InterPro" id="IPR036396">
    <property type="entry name" value="Cyt_P450_sf"/>
</dbReference>
<dbReference type="Gene3D" id="1.10.630.10">
    <property type="entry name" value="Cytochrome P450"/>
    <property type="match status" value="1"/>
</dbReference>
<sequence length="177" mass="20387">MPADGTVDLQPLFFSLTMDVASALLFGRSVYSLRADIDQAAENRDFANNFNIAQEGLAKRFRLAPFHSVYNSASFRQECRSVHQFVERYIRETGLMQRGGDFKDLDEEDNASRFFQQVGQESATEAEVRDQLLDVFRLLVRRPPVMDRLRREVVSVMGDTAIPTREKFERCRSWPAL</sequence>
<evidence type="ECO:0000313" key="8">
    <source>
        <dbReference type="Proteomes" id="UP001283341"/>
    </source>
</evidence>
<evidence type="ECO:0000313" key="7">
    <source>
        <dbReference type="EMBL" id="KAK3331188.1"/>
    </source>
</evidence>
<protein>
    <submittedName>
        <fullName evidence="7">Uncharacterized protein</fullName>
    </submittedName>
</protein>
<reference evidence="7" key="2">
    <citation type="submission" date="2023-06" db="EMBL/GenBank/DDBJ databases">
        <authorList>
            <consortium name="Lawrence Berkeley National Laboratory"/>
            <person name="Haridas S."/>
            <person name="Hensen N."/>
            <person name="Bonometti L."/>
            <person name="Westerberg I."/>
            <person name="Brannstrom I.O."/>
            <person name="Guillou S."/>
            <person name="Cros-Aarteil S."/>
            <person name="Calhoun S."/>
            <person name="Kuo A."/>
            <person name="Mondo S."/>
            <person name="Pangilinan J."/>
            <person name="Riley R."/>
            <person name="Labutti K."/>
            <person name="Andreopoulos B."/>
            <person name="Lipzen A."/>
            <person name="Chen C."/>
            <person name="Yanf M."/>
            <person name="Daum C."/>
            <person name="Ng V."/>
            <person name="Clum A."/>
            <person name="Steindorff A."/>
            <person name="Ohm R."/>
            <person name="Martin F."/>
            <person name="Silar P."/>
            <person name="Natvig D."/>
            <person name="Lalanne C."/>
            <person name="Gautier V."/>
            <person name="Ament-Velasquez S.L."/>
            <person name="Kruys A."/>
            <person name="Hutchinson M.I."/>
            <person name="Powell A.J."/>
            <person name="Barry K."/>
            <person name="Miller A.N."/>
            <person name="Grigoriev I.V."/>
            <person name="Debuchy R."/>
            <person name="Gladieux P."/>
            <person name="Thoren M.H."/>
            <person name="Johannesson H."/>
        </authorList>
    </citation>
    <scope>NUCLEOTIDE SEQUENCE</scope>
    <source>
        <strain evidence="7">CBS 118394</strain>
    </source>
</reference>
<evidence type="ECO:0000256" key="2">
    <source>
        <dbReference type="ARBA" id="ARBA00010617"/>
    </source>
</evidence>
<dbReference type="InterPro" id="IPR047146">
    <property type="entry name" value="Cyt_P450_E_CYP52_fungi"/>
</dbReference>
<gene>
    <name evidence="7" type="ORF">B0H66DRAFT_546060</name>
</gene>
<keyword evidence="5" id="KW-0408">Iron</keyword>
<evidence type="ECO:0000256" key="6">
    <source>
        <dbReference type="ARBA" id="ARBA00023033"/>
    </source>
</evidence>
<dbReference type="PANTHER" id="PTHR24287:SF18">
    <property type="entry name" value="CYTOCHROME P450 MONOOXYGENASE APDE-RELATED"/>
    <property type="match status" value="1"/>
</dbReference>
<dbReference type="SUPFAM" id="SSF48264">
    <property type="entry name" value="Cytochrome P450"/>
    <property type="match status" value="1"/>
</dbReference>
<comment type="similarity">
    <text evidence="2">Belongs to the cytochrome P450 family.</text>
</comment>
<keyword evidence="6" id="KW-0503">Monooxygenase</keyword>
<evidence type="ECO:0000256" key="1">
    <source>
        <dbReference type="ARBA" id="ARBA00001971"/>
    </source>
</evidence>
<evidence type="ECO:0000256" key="3">
    <source>
        <dbReference type="ARBA" id="ARBA00022723"/>
    </source>
</evidence>
<reference evidence="7" key="1">
    <citation type="journal article" date="2023" name="Mol. Phylogenet. Evol.">
        <title>Genome-scale phylogeny and comparative genomics of the fungal order Sordariales.</title>
        <authorList>
            <person name="Hensen N."/>
            <person name="Bonometti L."/>
            <person name="Westerberg I."/>
            <person name="Brannstrom I.O."/>
            <person name="Guillou S."/>
            <person name="Cros-Aarteil S."/>
            <person name="Calhoun S."/>
            <person name="Haridas S."/>
            <person name="Kuo A."/>
            <person name="Mondo S."/>
            <person name="Pangilinan J."/>
            <person name="Riley R."/>
            <person name="LaButti K."/>
            <person name="Andreopoulos B."/>
            <person name="Lipzen A."/>
            <person name="Chen C."/>
            <person name="Yan M."/>
            <person name="Daum C."/>
            <person name="Ng V."/>
            <person name="Clum A."/>
            <person name="Steindorff A."/>
            <person name="Ohm R.A."/>
            <person name="Martin F."/>
            <person name="Silar P."/>
            <person name="Natvig D.O."/>
            <person name="Lalanne C."/>
            <person name="Gautier V."/>
            <person name="Ament-Velasquez S.L."/>
            <person name="Kruys A."/>
            <person name="Hutchinson M.I."/>
            <person name="Powell A.J."/>
            <person name="Barry K."/>
            <person name="Miller A.N."/>
            <person name="Grigoriev I.V."/>
            <person name="Debuchy R."/>
            <person name="Gladieux P."/>
            <person name="Hiltunen Thoren M."/>
            <person name="Johannesson H."/>
        </authorList>
    </citation>
    <scope>NUCLEOTIDE SEQUENCE</scope>
    <source>
        <strain evidence="7">CBS 118394</strain>
    </source>
</reference>
<dbReference type="GO" id="GO:0005506">
    <property type="term" value="F:iron ion binding"/>
    <property type="evidence" value="ECO:0007669"/>
    <property type="project" value="InterPro"/>
</dbReference>
<proteinExistence type="inferred from homology"/>
<keyword evidence="8" id="KW-1185">Reference proteome</keyword>
<organism evidence="7 8">
    <name type="scientific">Apodospora peruviana</name>
    <dbReference type="NCBI Taxonomy" id="516989"/>
    <lineage>
        <taxon>Eukaryota</taxon>
        <taxon>Fungi</taxon>
        <taxon>Dikarya</taxon>
        <taxon>Ascomycota</taxon>
        <taxon>Pezizomycotina</taxon>
        <taxon>Sordariomycetes</taxon>
        <taxon>Sordariomycetidae</taxon>
        <taxon>Sordariales</taxon>
        <taxon>Lasiosphaeriaceae</taxon>
        <taxon>Apodospora</taxon>
    </lineage>
</organism>
<dbReference type="EMBL" id="JAUEDM010000001">
    <property type="protein sequence ID" value="KAK3331188.1"/>
    <property type="molecule type" value="Genomic_DNA"/>
</dbReference>
<keyword evidence="4" id="KW-0560">Oxidoreductase</keyword>
<name>A0AAE0MGT7_9PEZI</name>
<comment type="caution">
    <text evidence="7">The sequence shown here is derived from an EMBL/GenBank/DDBJ whole genome shotgun (WGS) entry which is preliminary data.</text>
</comment>
<evidence type="ECO:0000256" key="5">
    <source>
        <dbReference type="ARBA" id="ARBA00023004"/>
    </source>
</evidence>
<dbReference type="Proteomes" id="UP001283341">
    <property type="component" value="Unassembled WGS sequence"/>
</dbReference>
<comment type="cofactor">
    <cofactor evidence="1">
        <name>heme</name>
        <dbReference type="ChEBI" id="CHEBI:30413"/>
    </cofactor>
</comment>
<keyword evidence="3" id="KW-0479">Metal-binding</keyword>